<gene>
    <name evidence="1" type="ORF">LPLAT_LOCUS5141</name>
</gene>
<dbReference type="Proteomes" id="UP001497644">
    <property type="component" value="Unassembled WGS sequence"/>
</dbReference>
<evidence type="ECO:0000313" key="1">
    <source>
        <dbReference type="EMBL" id="CAL1671712.1"/>
    </source>
</evidence>
<protein>
    <submittedName>
        <fullName evidence="1">Uncharacterized protein</fullName>
    </submittedName>
</protein>
<reference evidence="1" key="1">
    <citation type="submission" date="2024-04" db="EMBL/GenBank/DDBJ databases">
        <authorList>
            <consortium name="Molecular Ecology Group"/>
        </authorList>
    </citation>
    <scope>NUCLEOTIDE SEQUENCE</scope>
</reference>
<evidence type="ECO:0000313" key="2">
    <source>
        <dbReference type="Proteomes" id="UP001497644"/>
    </source>
</evidence>
<keyword evidence="2" id="KW-1185">Reference proteome</keyword>
<name>A0AAV2MWV9_9HYME</name>
<comment type="caution">
    <text evidence="1">The sequence shown here is derived from an EMBL/GenBank/DDBJ whole genome shotgun (WGS) entry which is preliminary data.</text>
</comment>
<accession>A0AAV2MWV9</accession>
<proteinExistence type="predicted"/>
<dbReference type="EMBL" id="CAXIPU020000424">
    <property type="protein sequence ID" value="CAL1671712.1"/>
    <property type="molecule type" value="Genomic_DNA"/>
</dbReference>
<sequence>MENRVDVHVVRTLRRIRKILSEAVRSYQYDGNVEQHLLSVAQQNLQRISTAISEETYNQLKKAIKPLLLIKNDRQQATRAYVAPRVNVNGFFYHYFKTYLNQI</sequence>
<dbReference type="AlphaFoldDB" id="A0AAV2MWV9"/>
<organism evidence="1 2">
    <name type="scientific">Lasius platythorax</name>
    <dbReference type="NCBI Taxonomy" id="488582"/>
    <lineage>
        <taxon>Eukaryota</taxon>
        <taxon>Metazoa</taxon>
        <taxon>Ecdysozoa</taxon>
        <taxon>Arthropoda</taxon>
        <taxon>Hexapoda</taxon>
        <taxon>Insecta</taxon>
        <taxon>Pterygota</taxon>
        <taxon>Neoptera</taxon>
        <taxon>Endopterygota</taxon>
        <taxon>Hymenoptera</taxon>
        <taxon>Apocrita</taxon>
        <taxon>Aculeata</taxon>
        <taxon>Formicoidea</taxon>
        <taxon>Formicidae</taxon>
        <taxon>Formicinae</taxon>
        <taxon>Lasius</taxon>
        <taxon>Lasius</taxon>
    </lineage>
</organism>